<gene>
    <name evidence="10" type="ORF">IAA55_00095</name>
</gene>
<dbReference type="PANTHER" id="PTHR38438">
    <property type="entry name" value="RIBOFLAVIN TRANSPORTER RIBU"/>
    <property type="match status" value="1"/>
</dbReference>
<dbReference type="PANTHER" id="PTHR38438:SF1">
    <property type="entry name" value="RIBOFLAVIN TRANSPORTER RIBU"/>
    <property type="match status" value="1"/>
</dbReference>
<keyword evidence="7 8" id="KW-0472">Membrane</keyword>
<keyword evidence="5 9" id="KW-0812">Transmembrane</keyword>
<evidence type="ECO:0000256" key="5">
    <source>
        <dbReference type="ARBA" id="ARBA00022692"/>
    </source>
</evidence>
<evidence type="ECO:0000256" key="1">
    <source>
        <dbReference type="ARBA" id="ARBA00004651"/>
    </source>
</evidence>
<comment type="caution">
    <text evidence="10">The sequence shown here is derived from an EMBL/GenBank/DDBJ whole genome shotgun (WGS) entry which is preliminary data.</text>
</comment>
<evidence type="ECO:0000256" key="9">
    <source>
        <dbReference type="SAM" id="Phobius"/>
    </source>
</evidence>
<evidence type="ECO:0000256" key="8">
    <source>
        <dbReference type="PIRNR" id="PIRNR037778"/>
    </source>
</evidence>
<dbReference type="Gene3D" id="1.10.1760.20">
    <property type="match status" value="1"/>
</dbReference>
<accession>A0A9D1J9Q3</accession>
<comment type="subcellular location">
    <subcellularLocation>
        <location evidence="1">Cell membrane</location>
        <topology evidence="1">Multi-pass membrane protein</topology>
    </subcellularLocation>
</comment>
<evidence type="ECO:0000313" key="11">
    <source>
        <dbReference type="Proteomes" id="UP000823912"/>
    </source>
</evidence>
<evidence type="ECO:0000256" key="2">
    <source>
        <dbReference type="ARBA" id="ARBA00005540"/>
    </source>
</evidence>
<keyword evidence="3 8" id="KW-0813">Transport</keyword>
<keyword evidence="4 8" id="KW-1003">Cell membrane</keyword>
<comment type="function">
    <text evidence="8">Probably a riboflavin-binding protein that interacts with the energy-coupling factor (ECF) ABC-transporter complex.</text>
</comment>
<proteinExistence type="inferred from homology"/>
<feature type="transmembrane region" description="Helical" evidence="9">
    <location>
        <begin position="26"/>
        <end position="45"/>
    </location>
</feature>
<dbReference type="AlphaFoldDB" id="A0A9D1J9Q3"/>
<feature type="transmembrane region" description="Helical" evidence="9">
    <location>
        <begin position="65"/>
        <end position="83"/>
    </location>
</feature>
<dbReference type="Pfam" id="PF12822">
    <property type="entry name" value="ECF_trnsprt"/>
    <property type="match status" value="1"/>
</dbReference>
<dbReference type="Proteomes" id="UP000823912">
    <property type="component" value="Unassembled WGS sequence"/>
</dbReference>
<evidence type="ECO:0000256" key="3">
    <source>
        <dbReference type="ARBA" id="ARBA00022448"/>
    </source>
</evidence>
<organism evidence="10 11">
    <name type="scientific">Candidatus Pullilachnospira gallistercoris</name>
    <dbReference type="NCBI Taxonomy" id="2840911"/>
    <lineage>
        <taxon>Bacteria</taxon>
        <taxon>Bacillati</taxon>
        <taxon>Bacillota</taxon>
        <taxon>Clostridia</taxon>
        <taxon>Lachnospirales</taxon>
        <taxon>Lachnospiraceae</taxon>
        <taxon>Lachnospiraceae incertae sedis</taxon>
        <taxon>Candidatus Pullilachnospira</taxon>
    </lineage>
</organism>
<evidence type="ECO:0000256" key="7">
    <source>
        <dbReference type="ARBA" id="ARBA00023136"/>
    </source>
</evidence>
<sequence length="216" mass="23526">MSTNHYSSGQRKSSGKRSAVRGTTNVRYVTVTAMLSAIAFILMFLDFSVPIMPSFIQMDLSELPALIGSFALGPVCGVVVCLVKNLLHLMITSTGGVGELSNFVLGASFVLPAGLIYRKMKSKKGAVIGSLVGAVIMALVSFPSNYFIMYPVYENFMPMDTIIAAYQLILPSADELWKCLLIFNVPFTFVKALFSVVITMLVYKKLSPILKGTQNL</sequence>
<comment type="similarity">
    <text evidence="2 8">Belongs to the prokaryotic riboflavin transporter (P-RFT) (TC 2.A.87) family.</text>
</comment>
<evidence type="ECO:0000256" key="6">
    <source>
        <dbReference type="ARBA" id="ARBA00022989"/>
    </source>
</evidence>
<dbReference type="PIRSF" id="PIRSF037778">
    <property type="entry name" value="UCP037778_transp_RibU"/>
    <property type="match status" value="1"/>
</dbReference>
<dbReference type="GO" id="GO:0032217">
    <property type="term" value="F:riboflavin transmembrane transporter activity"/>
    <property type="evidence" value="ECO:0007669"/>
    <property type="project" value="UniProtKB-UniRule"/>
</dbReference>
<evidence type="ECO:0000256" key="4">
    <source>
        <dbReference type="ARBA" id="ARBA00022475"/>
    </source>
</evidence>
<feature type="transmembrane region" description="Helical" evidence="9">
    <location>
        <begin position="126"/>
        <end position="148"/>
    </location>
</feature>
<reference evidence="10" key="2">
    <citation type="journal article" date="2021" name="PeerJ">
        <title>Extensive microbial diversity within the chicken gut microbiome revealed by metagenomics and culture.</title>
        <authorList>
            <person name="Gilroy R."/>
            <person name="Ravi A."/>
            <person name="Getino M."/>
            <person name="Pursley I."/>
            <person name="Horton D.L."/>
            <person name="Alikhan N.F."/>
            <person name="Baker D."/>
            <person name="Gharbi K."/>
            <person name="Hall N."/>
            <person name="Watson M."/>
            <person name="Adriaenssens E.M."/>
            <person name="Foster-Nyarko E."/>
            <person name="Jarju S."/>
            <person name="Secka A."/>
            <person name="Antonio M."/>
            <person name="Oren A."/>
            <person name="Chaudhuri R.R."/>
            <person name="La Ragione R."/>
            <person name="Hildebrand F."/>
            <person name="Pallen M.J."/>
        </authorList>
    </citation>
    <scope>NUCLEOTIDE SEQUENCE</scope>
    <source>
        <strain evidence="10">ChiSjej5B23-6657</strain>
    </source>
</reference>
<evidence type="ECO:0000313" key="10">
    <source>
        <dbReference type="EMBL" id="HIR69665.1"/>
    </source>
</evidence>
<dbReference type="EMBL" id="DVHM01000003">
    <property type="protein sequence ID" value="HIR69665.1"/>
    <property type="molecule type" value="Genomic_DNA"/>
</dbReference>
<dbReference type="GO" id="GO:0005886">
    <property type="term" value="C:plasma membrane"/>
    <property type="evidence" value="ECO:0007669"/>
    <property type="project" value="UniProtKB-SubCell"/>
</dbReference>
<dbReference type="InterPro" id="IPR025720">
    <property type="entry name" value="RibU"/>
</dbReference>
<keyword evidence="6 9" id="KW-1133">Transmembrane helix</keyword>
<protein>
    <recommendedName>
        <fullName evidence="8">Riboflavin transporter</fullName>
    </recommendedName>
</protein>
<name>A0A9D1J9Q3_9FIRM</name>
<reference evidence="10" key="1">
    <citation type="submission" date="2020-10" db="EMBL/GenBank/DDBJ databases">
        <authorList>
            <person name="Gilroy R."/>
        </authorList>
    </citation>
    <scope>NUCLEOTIDE SEQUENCE</scope>
    <source>
        <strain evidence="10">ChiSjej5B23-6657</strain>
    </source>
</reference>
<dbReference type="InterPro" id="IPR024529">
    <property type="entry name" value="ECF_trnsprt_substrate-spec"/>
</dbReference>
<feature type="transmembrane region" description="Helical" evidence="9">
    <location>
        <begin position="180"/>
        <end position="203"/>
    </location>
</feature>